<evidence type="ECO:0000313" key="7">
    <source>
        <dbReference type="Proteomes" id="UP000572984"/>
    </source>
</evidence>
<reference evidence="6 7" key="1">
    <citation type="submission" date="2020-07" db="EMBL/GenBank/DDBJ databases">
        <title>Draft genome and description of Microvirga mediterraneensis Marseille-Q2068 sp. nov.</title>
        <authorList>
            <person name="Boxberger M."/>
        </authorList>
    </citation>
    <scope>NUCLEOTIDE SEQUENCE [LARGE SCALE GENOMIC DNA]</scope>
    <source>
        <strain evidence="6 7">Marseille-Q2068</strain>
    </source>
</reference>
<keyword evidence="2" id="KW-0238">DNA-binding</keyword>
<dbReference type="AlphaFoldDB" id="A0A838BID9"/>
<evidence type="ECO:0000256" key="3">
    <source>
        <dbReference type="ARBA" id="ARBA00023163"/>
    </source>
</evidence>
<dbReference type="Proteomes" id="UP000572984">
    <property type="component" value="Unassembled WGS sequence"/>
</dbReference>
<dbReference type="EMBL" id="JACDXJ010000001">
    <property type="protein sequence ID" value="MBA1155280.1"/>
    <property type="molecule type" value="Genomic_DNA"/>
</dbReference>
<protein>
    <submittedName>
        <fullName evidence="6">AraC family transcriptional regulator</fullName>
    </submittedName>
</protein>
<dbReference type="InterPro" id="IPR009057">
    <property type="entry name" value="Homeodomain-like_sf"/>
</dbReference>
<evidence type="ECO:0000259" key="5">
    <source>
        <dbReference type="PROSITE" id="PS01124"/>
    </source>
</evidence>
<feature type="compositionally biased region" description="Polar residues" evidence="4">
    <location>
        <begin position="11"/>
        <end position="22"/>
    </location>
</feature>
<accession>A0A838BID9</accession>
<dbReference type="InterPro" id="IPR032687">
    <property type="entry name" value="AraC-type_N"/>
</dbReference>
<evidence type="ECO:0000256" key="4">
    <source>
        <dbReference type="SAM" id="MobiDB-lite"/>
    </source>
</evidence>
<keyword evidence="7" id="KW-1185">Reference proteome</keyword>
<feature type="domain" description="HTH araC/xylS-type" evidence="5">
    <location>
        <begin position="266"/>
        <end position="364"/>
    </location>
</feature>
<dbReference type="InterPro" id="IPR020449">
    <property type="entry name" value="Tscrpt_reg_AraC-type_HTH"/>
</dbReference>
<keyword evidence="3" id="KW-0804">Transcription</keyword>
<name>A0A838BID9_9HYPH</name>
<sequence>MTNDIGPALKSKSNGQERPISLSSMVPAGLGRTLPPGYIHLGVVKEIAPTLREFGIDPAPIIREAGLDPSLFDDGANIIPHAALGRLLTLSVARTHCPHFGLLAGRHATILSLGLIGRLMQHSETVKDAVRALVSNLSIQNRGAVPSFTISDGMALLTFSIYQPEVESADQISDGSLAVAVNALRTLCGSDWNPTEVLLPRAAPADQEPYRRHFRAPVRFNQESATLVFPARDLDRRIDGADPMVREVLEERIRQMKIAQGCEFSDDIRRLLRTRLTRTRCSAEDIAETLAMHRRTLSRRLKDSGMGYRAIANEIRFEIARQLLQDTEVPLGQIAAALGYSEASAFTRAFRRWSGRTPKAWRADGRSGCLAPAAQSASGLSPRVKHGAAGSLQ</sequence>
<dbReference type="InterPro" id="IPR018060">
    <property type="entry name" value="HTH_AraC"/>
</dbReference>
<dbReference type="PRINTS" id="PR00032">
    <property type="entry name" value="HTHARAC"/>
</dbReference>
<dbReference type="Pfam" id="PF12833">
    <property type="entry name" value="HTH_18"/>
    <property type="match status" value="1"/>
</dbReference>
<dbReference type="SUPFAM" id="SSF46689">
    <property type="entry name" value="Homeodomain-like"/>
    <property type="match status" value="1"/>
</dbReference>
<comment type="caution">
    <text evidence="6">The sequence shown here is derived from an EMBL/GenBank/DDBJ whole genome shotgun (WGS) entry which is preliminary data.</text>
</comment>
<dbReference type="GO" id="GO:0005829">
    <property type="term" value="C:cytosol"/>
    <property type="evidence" value="ECO:0007669"/>
    <property type="project" value="TreeGrafter"/>
</dbReference>
<keyword evidence="1" id="KW-0805">Transcription regulation</keyword>
<dbReference type="PROSITE" id="PS01124">
    <property type="entry name" value="HTH_ARAC_FAMILY_2"/>
    <property type="match status" value="1"/>
</dbReference>
<evidence type="ECO:0000256" key="2">
    <source>
        <dbReference type="ARBA" id="ARBA00023125"/>
    </source>
</evidence>
<dbReference type="GO" id="GO:0003700">
    <property type="term" value="F:DNA-binding transcription factor activity"/>
    <property type="evidence" value="ECO:0007669"/>
    <property type="project" value="InterPro"/>
</dbReference>
<dbReference type="PANTHER" id="PTHR47894:SF4">
    <property type="entry name" value="HTH-TYPE TRANSCRIPTIONAL REGULATOR GADX"/>
    <property type="match status" value="1"/>
</dbReference>
<dbReference type="Gene3D" id="1.10.10.60">
    <property type="entry name" value="Homeodomain-like"/>
    <property type="match status" value="1"/>
</dbReference>
<gene>
    <name evidence="6" type="ORF">H0S73_03940</name>
</gene>
<dbReference type="PANTHER" id="PTHR47894">
    <property type="entry name" value="HTH-TYPE TRANSCRIPTIONAL REGULATOR GADX"/>
    <property type="match status" value="1"/>
</dbReference>
<proteinExistence type="predicted"/>
<dbReference type="GO" id="GO:0000976">
    <property type="term" value="F:transcription cis-regulatory region binding"/>
    <property type="evidence" value="ECO:0007669"/>
    <property type="project" value="TreeGrafter"/>
</dbReference>
<evidence type="ECO:0000313" key="6">
    <source>
        <dbReference type="EMBL" id="MBA1155280.1"/>
    </source>
</evidence>
<evidence type="ECO:0000256" key="1">
    <source>
        <dbReference type="ARBA" id="ARBA00023015"/>
    </source>
</evidence>
<dbReference type="SMART" id="SM00342">
    <property type="entry name" value="HTH_ARAC"/>
    <property type="match status" value="1"/>
</dbReference>
<feature type="region of interest" description="Disordered" evidence="4">
    <location>
        <begin position="1"/>
        <end position="22"/>
    </location>
</feature>
<organism evidence="6 7">
    <name type="scientific">Microvirga mediterraneensis</name>
    <dbReference type="NCBI Taxonomy" id="2754695"/>
    <lineage>
        <taxon>Bacteria</taxon>
        <taxon>Pseudomonadati</taxon>
        <taxon>Pseudomonadota</taxon>
        <taxon>Alphaproteobacteria</taxon>
        <taxon>Hyphomicrobiales</taxon>
        <taxon>Methylobacteriaceae</taxon>
        <taxon>Microvirga</taxon>
    </lineage>
</organism>
<dbReference type="Pfam" id="PF12625">
    <property type="entry name" value="Arabinose_bd"/>
    <property type="match status" value="1"/>
</dbReference>